<evidence type="ECO:0000256" key="1">
    <source>
        <dbReference type="SAM" id="MobiDB-lite"/>
    </source>
</evidence>
<sequence>MHEASVWRKDEVPGYDDRYASTSVAPPGPAPAQTKKRTPQKKLASKKKKRPVTEGGQAIVRTLRSWLDL</sequence>
<accession>A0A8J6BYW1</accession>
<dbReference type="EMBL" id="JAAALK010000079">
    <property type="protein sequence ID" value="KAG8100587.1"/>
    <property type="molecule type" value="Genomic_DNA"/>
</dbReference>
<evidence type="ECO:0000313" key="2">
    <source>
        <dbReference type="EMBL" id="KAG8100587.1"/>
    </source>
</evidence>
<dbReference type="AlphaFoldDB" id="A0A8J6BYW1"/>
<reference evidence="2" key="1">
    <citation type="journal article" date="2021" name="bioRxiv">
        <title>Whole Genome Assembly and Annotation of Northern Wild Rice, Zizania palustris L., Supports a Whole Genome Duplication in the Zizania Genus.</title>
        <authorList>
            <person name="Haas M."/>
            <person name="Kono T."/>
            <person name="Macchietto M."/>
            <person name="Millas R."/>
            <person name="McGilp L."/>
            <person name="Shao M."/>
            <person name="Duquette J."/>
            <person name="Hirsch C.N."/>
            <person name="Kimball J."/>
        </authorList>
    </citation>
    <scope>NUCLEOTIDE SEQUENCE</scope>
    <source>
        <tissue evidence="2">Fresh leaf tissue</tissue>
    </source>
</reference>
<gene>
    <name evidence="2" type="ORF">GUJ93_ZPchr0013g34940</name>
</gene>
<name>A0A8J6BYW1_ZIZPA</name>
<evidence type="ECO:0000313" key="3">
    <source>
        <dbReference type="Proteomes" id="UP000729402"/>
    </source>
</evidence>
<feature type="region of interest" description="Disordered" evidence="1">
    <location>
        <begin position="1"/>
        <end position="56"/>
    </location>
</feature>
<keyword evidence="3" id="KW-1185">Reference proteome</keyword>
<protein>
    <submittedName>
        <fullName evidence="2">Uncharacterized protein</fullName>
    </submittedName>
</protein>
<comment type="caution">
    <text evidence="2">The sequence shown here is derived from an EMBL/GenBank/DDBJ whole genome shotgun (WGS) entry which is preliminary data.</text>
</comment>
<dbReference type="Proteomes" id="UP000729402">
    <property type="component" value="Unassembled WGS sequence"/>
</dbReference>
<feature type="compositionally biased region" description="Basic and acidic residues" evidence="1">
    <location>
        <begin position="1"/>
        <end position="19"/>
    </location>
</feature>
<feature type="compositionally biased region" description="Basic residues" evidence="1">
    <location>
        <begin position="34"/>
        <end position="50"/>
    </location>
</feature>
<proteinExistence type="predicted"/>
<organism evidence="2 3">
    <name type="scientific">Zizania palustris</name>
    <name type="common">Northern wild rice</name>
    <dbReference type="NCBI Taxonomy" id="103762"/>
    <lineage>
        <taxon>Eukaryota</taxon>
        <taxon>Viridiplantae</taxon>
        <taxon>Streptophyta</taxon>
        <taxon>Embryophyta</taxon>
        <taxon>Tracheophyta</taxon>
        <taxon>Spermatophyta</taxon>
        <taxon>Magnoliopsida</taxon>
        <taxon>Liliopsida</taxon>
        <taxon>Poales</taxon>
        <taxon>Poaceae</taxon>
        <taxon>BOP clade</taxon>
        <taxon>Oryzoideae</taxon>
        <taxon>Oryzeae</taxon>
        <taxon>Zizaniinae</taxon>
        <taxon>Zizania</taxon>
    </lineage>
</organism>
<reference evidence="2" key="2">
    <citation type="submission" date="2021-02" db="EMBL/GenBank/DDBJ databases">
        <authorList>
            <person name="Kimball J.A."/>
            <person name="Haas M.W."/>
            <person name="Macchietto M."/>
            <person name="Kono T."/>
            <person name="Duquette J."/>
            <person name="Shao M."/>
        </authorList>
    </citation>
    <scope>NUCLEOTIDE SEQUENCE</scope>
    <source>
        <tissue evidence="2">Fresh leaf tissue</tissue>
    </source>
</reference>